<dbReference type="InterPro" id="IPR016035">
    <property type="entry name" value="Acyl_Trfase/lysoPLipase"/>
</dbReference>
<dbReference type="PANTHER" id="PTHR43775:SF37">
    <property type="entry name" value="SI:DKEY-61P9.11"/>
    <property type="match status" value="1"/>
</dbReference>
<evidence type="ECO:0000313" key="4">
    <source>
        <dbReference type="EMBL" id="MFF4523103.1"/>
    </source>
</evidence>
<feature type="domain" description="Malonyl-CoA:ACP transacylase (MAT)" evidence="3">
    <location>
        <begin position="90"/>
        <end position="385"/>
    </location>
</feature>
<dbReference type="GO" id="GO:0016746">
    <property type="term" value="F:acyltransferase activity"/>
    <property type="evidence" value="ECO:0007669"/>
    <property type="project" value="UniProtKB-KW"/>
</dbReference>
<reference evidence="4 5" key="1">
    <citation type="submission" date="2024-10" db="EMBL/GenBank/DDBJ databases">
        <title>The Natural Products Discovery Center: Release of the First 8490 Sequenced Strains for Exploring Actinobacteria Biosynthetic Diversity.</title>
        <authorList>
            <person name="Kalkreuter E."/>
            <person name="Kautsar S.A."/>
            <person name="Yang D."/>
            <person name="Bader C.D."/>
            <person name="Teijaro C.N."/>
            <person name="Fluegel L."/>
            <person name="Davis C.M."/>
            <person name="Simpson J.R."/>
            <person name="Lauterbach L."/>
            <person name="Steele A.D."/>
            <person name="Gui C."/>
            <person name="Meng S."/>
            <person name="Li G."/>
            <person name="Viehrig K."/>
            <person name="Ye F."/>
            <person name="Su P."/>
            <person name="Kiefer A.F."/>
            <person name="Nichols A."/>
            <person name="Cepeda A.J."/>
            <person name="Yan W."/>
            <person name="Fan B."/>
            <person name="Jiang Y."/>
            <person name="Adhikari A."/>
            <person name="Zheng C.-J."/>
            <person name="Schuster L."/>
            <person name="Cowan T.M."/>
            <person name="Smanski M.J."/>
            <person name="Chevrette M.G."/>
            <person name="De Carvalho L.P.S."/>
            <person name="Shen B."/>
        </authorList>
    </citation>
    <scope>NUCLEOTIDE SEQUENCE [LARGE SCALE GENOMIC DNA]</scope>
    <source>
        <strain evidence="4 5">NPDC001390</strain>
    </source>
</reference>
<dbReference type="Gene3D" id="3.30.70.3290">
    <property type="match status" value="1"/>
</dbReference>
<keyword evidence="4" id="KW-0808">Transferase</keyword>
<dbReference type="SUPFAM" id="SSF52151">
    <property type="entry name" value="FabD/lysophospholipase-like"/>
    <property type="match status" value="1"/>
</dbReference>
<dbReference type="EC" id="2.3.1.-" evidence="4"/>
<dbReference type="Proteomes" id="UP001602058">
    <property type="component" value="Unassembled WGS sequence"/>
</dbReference>
<protein>
    <submittedName>
        <fullName evidence="4">Acyltransferase domain-containing protein</fullName>
        <ecNumber evidence="4">2.3.1.-</ecNumber>
    </submittedName>
</protein>
<organism evidence="4 5">
    <name type="scientific">Streptomyces bluensis</name>
    <dbReference type="NCBI Taxonomy" id="33897"/>
    <lineage>
        <taxon>Bacteria</taxon>
        <taxon>Bacillati</taxon>
        <taxon>Actinomycetota</taxon>
        <taxon>Actinomycetes</taxon>
        <taxon>Kitasatosporales</taxon>
        <taxon>Streptomycetaceae</taxon>
        <taxon>Streptomyces</taxon>
    </lineage>
</organism>
<keyword evidence="1" id="KW-0596">Phosphopantetheine</keyword>
<dbReference type="SMART" id="SM00827">
    <property type="entry name" value="PKS_AT"/>
    <property type="match status" value="1"/>
</dbReference>
<dbReference type="InterPro" id="IPR001227">
    <property type="entry name" value="Ac_transferase_dom_sf"/>
</dbReference>
<evidence type="ECO:0000256" key="2">
    <source>
        <dbReference type="ARBA" id="ARBA00022553"/>
    </source>
</evidence>
<dbReference type="InterPro" id="IPR050091">
    <property type="entry name" value="PKS_NRPS_Biosynth_Enz"/>
</dbReference>
<dbReference type="SUPFAM" id="SSF55048">
    <property type="entry name" value="Probable ACP-binding domain of malonyl-CoA ACP transacylase"/>
    <property type="match status" value="1"/>
</dbReference>
<dbReference type="Gene3D" id="3.40.366.10">
    <property type="entry name" value="Malonyl-Coenzyme A Acyl Carrier Protein, domain 2"/>
    <property type="match status" value="1"/>
</dbReference>
<evidence type="ECO:0000256" key="1">
    <source>
        <dbReference type="ARBA" id="ARBA00022450"/>
    </source>
</evidence>
<dbReference type="PANTHER" id="PTHR43775">
    <property type="entry name" value="FATTY ACID SYNTHASE"/>
    <property type="match status" value="1"/>
</dbReference>
<keyword evidence="2" id="KW-0597">Phosphoprotein</keyword>
<comment type="caution">
    <text evidence="4">The sequence shown here is derived from an EMBL/GenBank/DDBJ whole genome shotgun (WGS) entry which is preliminary data.</text>
</comment>
<gene>
    <name evidence="4" type="ORF">ACFY1D_17020</name>
</gene>
<dbReference type="RefSeq" id="WP_387887215.1">
    <property type="nucleotide sequence ID" value="NZ_JBIAWJ010000007.1"/>
</dbReference>
<dbReference type="EMBL" id="JBIAWJ010000007">
    <property type="protein sequence ID" value="MFF4523103.1"/>
    <property type="molecule type" value="Genomic_DNA"/>
</dbReference>
<sequence>MEPTRTAPYLLLWSAPDENRESRRRYAMRRYLTLDDAPGRLPRAVRLVADRRGTGAVRGAAVAGTVDEAVGALSGGHPPRPPRHRPVVLLFPGQGTQHLGMATGLYGYEPLFTRALDQVFAALGPEGHRLRDEWLSGHPDVPLDDATRAQPLLFGIGYALGRMVLGWGVTPAALLGHSVGELVAATVAGVFTLPDAVRVLRDRVDAAVATGPGGMLAVAASVDELAGYLPTGGQVAVAAVNAPRQTLLAGPDPQLREVEEKLRADGLTCRRAAARQAFHSPVMNRAAERGRDLVAAVRPGAPAWPLYSGYTGGPLDAARAVRPEFWARQLADPVLFWPALDALLATGDHLLLEAGPGQGLTAIARQHRAVRSGASTAVPLLPARPGPPEHDRRTLLTAAGQLWTEGHALEPPAPDPLCP</sequence>
<evidence type="ECO:0000313" key="5">
    <source>
        <dbReference type="Proteomes" id="UP001602058"/>
    </source>
</evidence>
<name>A0ABW6UI45_9ACTN</name>
<dbReference type="Pfam" id="PF00698">
    <property type="entry name" value="Acyl_transf_1"/>
    <property type="match status" value="1"/>
</dbReference>
<accession>A0ABW6UI45</accession>
<keyword evidence="5" id="KW-1185">Reference proteome</keyword>
<dbReference type="Gene3D" id="3.30.70.250">
    <property type="entry name" value="Malonyl-CoA ACP transacylase, ACP-binding"/>
    <property type="match status" value="1"/>
</dbReference>
<dbReference type="InterPro" id="IPR014043">
    <property type="entry name" value="Acyl_transferase_dom"/>
</dbReference>
<keyword evidence="4" id="KW-0012">Acyltransferase</keyword>
<dbReference type="InterPro" id="IPR016036">
    <property type="entry name" value="Malonyl_transacylase_ACP-bd"/>
</dbReference>
<evidence type="ECO:0000259" key="3">
    <source>
        <dbReference type="SMART" id="SM00827"/>
    </source>
</evidence>
<proteinExistence type="predicted"/>